<evidence type="ECO:0000259" key="1">
    <source>
        <dbReference type="PROSITE" id="PS51186"/>
    </source>
</evidence>
<reference evidence="2" key="1">
    <citation type="journal article" date="2021" name="Front. Microbiol.">
        <title>Comprehensive Comparative Genomics and Phenotyping of Methylobacterium Species.</title>
        <authorList>
            <person name="Alessa O."/>
            <person name="Ogura Y."/>
            <person name="Fujitani Y."/>
            <person name="Takami H."/>
            <person name="Hayashi T."/>
            <person name="Sahin N."/>
            <person name="Tani A."/>
        </authorList>
    </citation>
    <scope>NUCLEOTIDE SEQUENCE</scope>
    <source>
        <strain evidence="2">KCTC 52305</strain>
    </source>
</reference>
<dbReference type="PROSITE" id="PS51186">
    <property type="entry name" value="GNAT"/>
    <property type="match status" value="1"/>
</dbReference>
<organism evidence="2 3">
    <name type="scientific">Methylobacterium crusticola</name>
    <dbReference type="NCBI Taxonomy" id="1697972"/>
    <lineage>
        <taxon>Bacteria</taxon>
        <taxon>Pseudomonadati</taxon>
        <taxon>Pseudomonadota</taxon>
        <taxon>Alphaproteobacteria</taxon>
        <taxon>Hyphomicrobiales</taxon>
        <taxon>Methylobacteriaceae</taxon>
        <taxon>Methylobacterium</taxon>
    </lineage>
</organism>
<sequence>MWILAYSFTMMPVATIFPSVVDLRERPQFAPIVADRVWRAWWEPKGYALAFIEGLVQQNLSDAPIPFALVAHDGGTFLGTASVIASDLDVRLQYTPWVAAVWVDPKHRSNGVGAALVRAGAEKAHALGFDPAYLCALPPKHAFYERLGWRLVEAGVTEAGLAVFRSP</sequence>
<name>A0ABQ4R9Y1_9HYPH</name>
<dbReference type="PANTHER" id="PTHR13538">
    <property type="entry name" value="N-ACETYLTRANSFERASE 6"/>
    <property type="match status" value="1"/>
</dbReference>
<proteinExistence type="predicted"/>
<dbReference type="InterPro" id="IPR000182">
    <property type="entry name" value="GNAT_dom"/>
</dbReference>
<dbReference type="CDD" id="cd04301">
    <property type="entry name" value="NAT_SF"/>
    <property type="match status" value="1"/>
</dbReference>
<comment type="caution">
    <text evidence="2">The sequence shown here is derived from an EMBL/GenBank/DDBJ whole genome shotgun (WGS) entry which is preliminary data.</text>
</comment>
<keyword evidence="3" id="KW-1185">Reference proteome</keyword>
<protein>
    <recommendedName>
        <fullName evidence="1">N-acetyltransferase domain-containing protein</fullName>
    </recommendedName>
</protein>
<feature type="domain" description="N-acetyltransferase" evidence="1">
    <location>
        <begin position="21"/>
        <end position="167"/>
    </location>
</feature>
<evidence type="ECO:0000313" key="2">
    <source>
        <dbReference type="EMBL" id="GJD53990.1"/>
    </source>
</evidence>
<dbReference type="InterPro" id="IPR039840">
    <property type="entry name" value="NAA80"/>
</dbReference>
<dbReference type="SUPFAM" id="SSF55729">
    <property type="entry name" value="Acyl-CoA N-acyltransferases (Nat)"/>
    <property type="match status" value="1"/>
</dbReference>
<dbReference type="Proteomes" id="UP001055167">
    <property type="component" value="Unassembled WGS sequence"/>
</dbReference>
<dbReference type="PANTHER" id="PTHR13538:SF4">
    <property type="entry name" value="N-ALPHA-ACETYLTRANSFERASE 80"/>
    <property type="match status" value="1"/>
</dbReference>
<dbReference type="InterPro" id="IPR016181">
    <property type="entry name" value="Acyl_CoA_acyltransferase"/>
</dbReference>
<dbReference type="EMBL" id="BPQH01000044">
    <property type="protein sequence ID" value="GJD53990.1"/>
    <property type="molecule type" value="Genomic_DNA"/>
</dbReference>
<dbReference type="Pfam" id="PF00583">
    <property type="entry name" value="Acetyltransf_1"/>
    <property type="match status" value="1"/>
</dbReference>
<gene>
    <name evidence="2" type="ORF">OPKNFCMD_6770</name>
</gene>
<evidence type="ECO:0000313" key="3">
    <source>
        <dbReference type="Proteomes" id="UP001055167"/>
    </source>
</evidence>
<accession>A0ABQ4R9Y1</accession>
<reference evidence="2" key="2">
    <citation type="submission" date="2021-08" db="EMBL/GenBank/DDBJ databases">
        <authorList>
            <person name="Tani A."/>
            <person name="Ola A."/>
            <person name="Ogura Y."/>
            <person name="Katsura K."/>
            <person name="Hayashi T."/>
        </authorList>
    </citation>
    <scope>NUCLEOTIDE SEQUENCE</scope>
    <source>
        <strain evidence="2">KCTC 52305</strain>
    </source>
</reference>
<dbReference type="Gene3D" id="3.40.630.30">
    <property type="match status" value="1"/>
</dbReference>